<dbReference type="eggNOG" id="arCOG04219">
    <property type="taxonomic scope" value="Archaea"/>
</dbReference>
<dbReference type="EMBL" id="CP000852">
    <property type="protein sequence ID" value="ABW02493.1"/>
    <property type="molecule type" value="Genomic_DNA"/>
</dbReference>
<dbReference type="KEGG" id="cma:Cmaq_1670"/>
<evidence type="ECO:0008006" key="4">
    <source>
        <dbReference type="Google" id="ProtNLM"/>
    </source>
</evidence>
<dbReference type="OrthoDB" id="375919at2157"/>
<keyword evidence="3" id="KW-1185">Reference proteome</keyword>
<gene>
    <name evidence="2" type="ordered locus">Cmaq_1670</name>
</gene>
<reference evidence="2 3" key="1">
    <citation type="submission" date="2007-10" db="EMBL/GenBank/DDBJ databases">
        <title>Complete sequence of Caldivirga maquilingensis IC-167.</title>
        <authorList>
            <consortium name="US DOE Joint Genome Institute"/>
            <person name="Copeland A."/>
            <person name="Lucas S."/>
            <person name="Lapidus A."/>
            <person name="Barry K."/>
            <person name="Glavina del Rio T."/>
            <person name="Dalin E."/>
            <person name="Tice H."/>
            <person name="Pitluck S."/>
            <person name="Saunders E."/>
            <person name="Brettin T."/>
            <person name="Bruce D."/>
            <person name="Detter J.C."/>
            <person name="Han C."/>
            <person name="Schmutz J."/>
            <person name="Larimer F."/>
            <person name="Land M."/>
            <person name="Hauser L."/>
            <person name="Kyrpides N."/>
            <person name="Ivanova N."/>
            <person name="Biddle J.F."/>
            <person name="Zhang Z."/>
            <person name="Fitz-Gibbon S.T."/>
            <person name="Lowe T.M."/>
            <person name="Saltikov C."/>
            <person name="House C.H."/>
            <person name="Richardson P."/>
        </authorList>
    </citation>
    <scope>NUCLEOTIDE SEQUENCE [LARGE SCALE GENOMIC DNA]</scope>
    <source>
        <strain evidence="3">ATCC 700844 / DSM 13496 / JCM 10307 / IC-167</strain>
    </source>
</reference>
<accession>A8MAB6</accession>
<dbReference type="GeneID" id="5708520"/>
<sequence length="231" mass="27046">MPLSFFNRREDKIKRKMESYRGWRVIDDNGRELGLVASVDYKVNRDGNNLKVIITGVNVSRDGQVTKYSTANNVLKFNDEERIIIVKPKNELEATINDVKAKLEDTVNKLRKVNEMLLKLGDVMLNMISNNEKIPQDLVDKFRKMLENERERYVRECDERIEKLTRIIGELDARISEMEAEYGELKLKSEISQLQDEDKVKLTALKDDLDKLRGIRNEITMLVYKYRGECI</sequence>
<dbReference type="AlphaFoldDB" id="A8MAB6"/>
<dbReference type="Proteomes" id="UP000001137">
    <property type="component" value="Chromosome"/>
</dbReference>
<evidence type="ECO:0000313" key="3">
    <source>
        <dbReference type="Proteomes" id="UP000001137"/>
    </source>
</evidence>
<feature type="coiled-coil region" evidence="1">
    <location>
        <begin position="89"/>
        <end position="188"/>
    </location>
</feature>
<dbReference type="STRING" id="397948.Cmaq_1670"/>
<dbReference type="RefSeq" id="WP_012186712.1">
    <property type="nucleotide sequence ID" value="NC_009954.1"/>
</dbReference>
<organism evidence="2 3">
    <name type="scientific">Caldivirga maquilingensis (strain ATCC 700844 / DSM 13496 / JCM 10307 / IC-167)</name>
    <dbReference type="NCBI Taxonomy" id="397948"/>
    <lineage>
        <taxon>Archaea</taxon>
        <taxon>Thermoproteota</taxon>
        <taxon>Thermoprotei</taxon>
        <taxon>Thermoproteales</taxon>
        <taxon>Thermoproteaceae</taxon>
        <taxon>Caldivirga</taxon>
    </lineage>
</organism>
<protein>
    <recommendedName>
        <fullName evidence="4">PRC-barrel domain-containing protein</fullName>
    </recommendedName>
</protein>
<name>A8MAB6_CALMQ</name>
<keyword evidence="1" id="KW-0175">Coiled coil</keyword>
<proteinExistence type="predicted"/>
<evidence type="ECO:0000256" key="1">
    <source>
        <dbReference type="SAM" id="Coils"/>
    </source>
</evidence>
<dbReference type="HOGENOM" id="CLU_1197595_0_0_2"/>
<evidence type="ECO:0000313" key="2">
    <source>
        <dbReference type="EMBL" id="ABW02493.1"/>
    </source>
</evidence>